<proteinExistence type="predicted"/>
<evidence type="ECO:0000313" key="1">
    <source>
        <dbReference type="EMBL" id="MED6205089.1"/>
    </source>
</evidence>
<reference evidence="1 2" key="1">
    <citation type="journal article" date="2023" name="Plants (Basel)">
        <title>Bridging the Gap: Combining Genomics and Transcriptomics Approaches to Understand Stylosanthes scabra, an Orphan Legume from the Brazilian Caatinga.</title>
        <authorList>
            <person name="Ferreira-Neto J.R.C."/>
            <person name="da Silva M.D."/>
            <person name="Binneck E."/>
            <person name="de Melo N.F."/>
            <person name="da Silva R.H."/>
            <person name="de Melo A.L.T.M."/>
            <person name="Pandolfi V."/>
            <person name="Bustamante F.O."/>
            <person name="Brasileiro-Vidal A.C."/>
            <person name="Benko-Iseppon A.M."/>
        </authorList>
    </citation>
    <scope>NUCLEOTIDE SEQUENCE [LARGE SCALE GENOMIC DNA]</scope>
    <source>
        <tissue evidence="1">Leaves</tissue>
    </source>
</reference>
<accession>A0ABU6Y510</accession>
<organism evidence="1 2">
    <name type="scientific">Stylosanthes scabra</name>
    <dbReference type="NCBI Taxonomy" id="79078"/>
    <lineage>
        <taxon>Eukaryota</taxon>
        <taxon>Viridiplantae</taxon>
        <taxon>Streptophyta</taxon>
        <taxon>Embryophyta</taxon>
        <taxon>Tracheophyta</taxon>
        <taxon>Spermatophyta</taxon>
        <taxon>Magnoliopsida</taxon>
        <taxon>eudicotyledons</taxon>
        <taxon>Gunneridae</taxon>
        <taxon>Pentapetalae</taxon>
        <taxon>rosids</taxon>
        <taxon>fabids</taxon>
        <taxon>Fabales</taxon>
        <taxon>Fabaceae</taxon>
        <taxon>Papilionoideae</taxon>
        <taxon>50 kb inversion clade</taxon>
        <taxon>dalbergioids sensu lato</taxon>
        <taxon>Dalbergieae</taxon>
        <taxon>Pterocarpus clade</taxon>
        <taxon>Stylosanthes</taxon>
    </lineage>
</organism>
<keyword evidence="2" id="KW-1185">Reference proteome</keyword>
<comment type="caution">
    <text evidence="1">The sequence shown here is derived from an EMBL/GenBank/DDBJ whole genome shotgun (WGS) entry which is preliminary data.</text>
</comment>
<dbReference type="PANTHER" id="PTHR34788">
    <property type="entry name" value="F15I1.22"/>
    <property type="match status" value="1"/>
</dbReference>
<evidence type="ECO:0000313" key="2">
    <source>
        <dbReference type="Proteomes" id="UP001341840"/>
    </source>
</evidence>
<name>A0ABU6Y510_9FABA</name>
<dbReference type="PANTHER" id="PTHR34788:SF4">
    <property type="entry name" value="F15I1.22"/>
    <property type="match status" value="1"/>
</dbReference>
<protein>
    <submittedName>
        <fullName evidence="1">Lox2p</fullName>
    </submittedName>
</protein>
<gene>
    <name evidence="1" type="primary">LOX2_11</name>
    <name evidence="1" type="ORF">PIB30_014776</name>
</gene>
<dbReference type="Proteomes" id="UP001341840">
    <property type="component" value="Unassembled WGS sequence"/>
</dbReference>
<sequence>MMAQGSHQEPPCHQHKPFTSTTTVATVWPGQQHRGRVRLLLRKRKMKTVRLGGDGGGKNKAPAKRRVLGGLVRILRRMKLRWLKLQYVRMLKRLKEHYRSIVKDLIEAGASVETFQQRLFMETSFAIPIGVSLSAYPSHFGSDCPRTIFM</sequence>
<dbReference type="EMBL" id="JASCZI010241695">
    <property type="protein sequence ID" value="MED6205089.1"/>
    <property type="molecule type" value="Genomic_DNA"/>
</dbReference>